<dbReference type="EMBL" id="JAHWYN010000016">
    <property type="protein sequence ID" value="MBW4361978.1"/>
    <property type="molecule type" value="Genomic_DNA"/>
</dbReference>
<dbReference type="RefSeq" id="WP_219318467.1">
    <property type="nucleotide sequence ID" value="NZ_JAHWYN010000016.1"/>
</dbReference>
<accession>A0ABS6XZ65</accession>
<evidence type="ECO:0000313" key="1">
    <source>
        <dbReference type="EMBL" id="MBW4361978.1"/>
    </source>
</evidence>
<gene>
    <name evidence="1" type="ORF">KZH69_15925</name>
</gene>
<organism evidence="1 2">
    <name type="scientific">Flavobacterium taihuense</name>
    <dbReference type="NCBI Taxonomy" id="2857508"/>
    <lineage>
        <taxon>Bacteria</taxon>
        <taxon>Pseudomonadati</taxon>
        <taxon>Bacteroidota</taxon>
        <taxon>Flavobacteriia</taxon>
        <taxon>Flavobacteriales</taxon>
        <taxon>Flavobacteriaceae</taxon>
        <taxon>Flavobacterium</taxon>
    </lineage>
</organism>
<keyword evidence="2" id="KW-1185">Reference proteome</keyword>
<name>A0ABS6XZ65_9FLAO</name>
<evidence type="ECO:0000313" key="2">
    <source>
        <dbReference type="Proteomes" id="UP000812031"/>
    </source>
</evidence>
<comment type="caution">
    <text evidence="1">The sequence shown here is derived from an EMBL/GenBank/DDBJ whole genome shotgun (WGS) entry which is preliminary data.</text>
</comment>
<sequence>MTPILLNQLRSIITSPLISLFCKKFEENEIVLRRSIDTSICTVLIGLENIIDNTLLYDKIIESITCTEFYKTIEFENGKLSSINYSFEQEGFIPLNLIFSAKKGRISEMISNEVGIKSETAGAILNFAVMLILSHFKNEKQKAKNIQTGLNSEKKAILNTVPEGIRVILGYSNFECEETNSYSSNTLVKTNLRSHFFDKIFKL</sequence>
<dbReference type="Proteomes" id="UP000812031">
    <property type="component" value="Unassembled WGS sequence"/>
</dbReference>
<proteinExistence type="predicted"/>
<protein>
    <submittedName>
        <fullName evidence="1">Uncharacterized protein</fullName>
    </submittedName>
</protein>
<reference evidence="1 2" key="1">
    <citation type="submission" date="2021-07" db="EMBL/GenBank/DDBJ databases">
        <title>Flavobacterium sp. nov. isolated from sediment on the Taihu Lake.</title>
        <authorList>
            <person name="Qu J.-H."/>
        </authorList>
    </citation>
    <scope>NUCLEOTIDE SEQUENCE [LARGE SCALE GENOMIC DNA]</scope>
    <source>
        <strain evidence="1 2">NAS39</strain>
    </source>
</reference>